<evidence type="ECO:0000256" key="2">
    <source>
        <dbReference type="ARBA" id="ARBA00013044"/>
    </source>
</evidence>
<dbReference type="SUPFAM" id="SSF56219">
    <property type="entry name" value="DNase I-like"/>
    <property type="match status" value="1"/>
</dbReference>
<dbReference type="InterPro" id="IPR053321">
    <property type="entry name" value="IPP-5-Phosphatase_Type_IV"/>
</dbReference>
<dbReference type="InterPro" id="IPR000300">
    <property type="entry name" value="IPPc"/>
</dbReference>
<evidence type="ECO:0000313" key="9">
    <source>
        <dbReference type="EMBL" id="JAB89425.1"/>
    </source>
</evidence>
<evidence type="ECO:0000256" key="6">
    <source>
        <dbReference type="ARBA" id="ARBA00075837"/>
    </source>
</evidence>
<dbReference type="AlphaFoldDB" id="W8AL65"/>
<feature type="region of interest" description="Disordered" evidence="7">
    <location>
        <begin position="1"/>
        <end position="54"/>
    </location>
</feature>
<evidence type="ECO:0000256" key="5">
    <source>
        <dbReference type="ARBA" id="ARBA00023273"/>
    </source>
</evidence>
<feature type="compositionally biased region" description="Polar residues" evidence="7">
    <location>
        <begin position="83"/>
        <end position="101"/>
    </location>
</feature>
<dbReference type="FunFam" id="3.60.10.10:FF:000039">
    <property type="entry name" value="72 kDa inositol polyphosphate 5-phosphatase"/>
    <property type="match status" value="1"/>
</dbReference>
<dbReference type="PANTHER" id="PTHR47039">
    <property type="entry name" value="INOSITOL POLYPHOSPHATE 5-PHOSPHATASE E"/>
    <property type="match status" value="1"/>
</dbReference>
<dbReference type="GO" id="GO:0004439">
    <property type="term" value="F:phosphatidylinositol-4,5-bisphosphate 5-phosphatase activity"/>
    <property type="evidence" value="ECO:0007669"/>
    <property type="project" value="UniProtKB-EC"/>
</dbReference>
<name>W8AL65_CERCA</name>
<protein>
    <recommendedName>
        <fullName evidence="2">phosphoinositide 5-phosphatase</fullName>
        <ecNumber evidence="2">3.1.3.36</ecNumber>
    </recommendedName>
    <alternativeName>
        <fullName evidence="6">Phosphatidylinositol 4,5-bisphosphate 5-phosphatase</fullName>
    </alternativeName>
</protein>
<dbReference type="SMART" id="SM00128">
    <property type="entry name" value="IPPc"/>
    <property type="match status" value="1"/>
</dbReference>
<dbReference type="Pfam" id="PF22669">
    <property type="entry name" value="Exo_endo_phos2"/>
    <property type="match status" value="1"/>
</dbReference>
<gene>
    <name evidence="9" type="primary">INP5E</name>
</gene>
<evidence type="ECO:0000256" key="3">
    <source>
        <dbReference type="ARBA" id="ARBA00022801"/>
    </source>
</evidence>
<reference evidence="9" key="1">
    <citation type="submission" date="2013-07" db="EMBL/GenBank/DDBJ databases">
        <authorList>
            <person name="Geib S."/>
        </authorList>
    </citation>
    <scope>NUCLEOTIDE SEQUENCE</scope>
</reference>
<feature type="compositionally biased region" description="Basic and acidic residues" evidence="7">
    <location>
        <begin position="1"/>
        <end position="10"/>
    </location>
</feature>
<feature type="region of interest" description="Disordered" evidence="7">
    <location>
        <begin position="249"/>
        <end position="268"/>
    </location>
</feature>
<evidence type="ECO:0000256" key="1">
    <source>
        <dbReference type="ARBA" id="ARBA00004138"/>
    </source>
</evidence>
<evidence type="ECO:0000256" key="4">
    <source>
        <dbReference type="ARBA" id="ARBA00023098"/>
    </source>
</evidence>
<keyword evidence="5" id="KW-0966">Cell projection</keyword>
<dbReference type="EC" id="3.1.3.36" evidence="2"/>
<dbReference type="GO" id="GO:0005929">
    <property type="term" value="C:cilium"/>
    <property type="evidence" value="ECO:0007669"/>
    <property type="project" value="UniProtKB-SubCell"/>
</dbReference>
<reference evidence="9" key="2">
    <citation type="journal article" date="2014" name="BMC Genomics">
        <title>A genomic perspective to assessing quality of mass-reared SIT flies used in Mediterranean fruit fly (Ceratitis capitata) eradication in California.</title>
        <authorList>
            <person name="Calla B."/>
            <person name="Hall B."/>
            <person name="Hou S."/>
            <person name="Geib S.M."/>
        </authorList>
    </citation>
    <scope>NUCLEOTIDE SEQUENCE</scope>
</reference>
<organism evidence="9">
    <name type="scientific">Ceratitis capitata</name>
    <name type="common">Mediterranean fruit fly</name>
    <name type="synonym">Tephritis capitata</name>
    <dbReference type="NCBI Taxonomy" id="7213"/>
    <lineage>
        <taxon>Eukaryota</taxon>
        <taxon>Metazoa</taxon>
        <taxon>Ecdysozoa</taxon>
        <taxon>Arthropoda</taxon>
        <taxon>Hexapoda</taxon>
        <taxon>Insecta</taxon>
        <taxon>Pterygota</taxon>
        <taxon>Neoptera</taxon>
        <taxon>Endopterygota</taxon>
        <taxon>Diptera</taxon>
        <taxon>Brachycera</taxon>
        <taxon>Muscomorpha</taxon>
        <taxon>Tephritoidea</taxon>
        <taxon>Tephritidae</taxon>
        <taxon>Ceratitis</taxon>
        <taxon>Ceratitis</taxon>
    </lineage>
</organism>
<comment type="subcellular location">
    <subcellularLocation>
        <location evidence="1">Cell projection</location>
        <location evidence="1">Cilium</location>
    </subcellularLocation>
</comment>
<feature type="compositionally biased region" description="Basic and acidic residues" evidence="7">
    <location>
        <begin position="35"/>
        <end position="53"/>
    </location>
</feature>
<sequence length="779" mass="87033">MQKCNSDERITSANSSPRLPQKHLSLFGFLTKRSSKIEPHPRENETKKQETDYLRPSSACGSYFGNNSHDVTFAKCSPDRQRSPNSPQKANGIKNNASSGANKILPPISNSIKNAYDTNARNSHVRRRSIDGSQSDGGAAEVVLRKTAKYRSPNHNRFSHQFSLCCKAEKKPMTPPVTVRYNSIPDPANTLIKRDSQTLCWSFVDNTSLSMQSSDENTSMRLPKQDENLNRMNITECSSAPESPVTSKVMFTSSHSSPSNVSLKSGHSEQVTTDPVAGKHFRSPIRPLPVSACRSRLRLKLYPPGKELPSLEPNASQASANAIKRAVTPQHMSSPNIAMQPDIARELEEHQEQNMRFSSHENIQIQKLQSSQVGLARRALLSAQVLSLIPTDKARERSFMDGHMGSSALLGPAELDRVLPNKEITIFVGTWNMNGQNPPKQMNDFVLPLTVEHVPDIVAMGTQESSPDRFEWEVTIQETLGPSHVLFYSTNLGTLHLAIYMRRDLIWYCSAPEDASLSVRTGTAFRTKGAVAISFCLFGTSMLFVTSHLTAHQQKVKERVSDVKRIIHALDLPKNLNLRHKNKDVTQNFDNVFWCGDLNFRLSEPREKLLEWIQNTKFPLPSHLPHGYMHTDQLSSVLSDGAAFRGFMEANITFPPTYKYDPGTQHFDTSSKQRAPAYTDRILYKYRQLQGLGIRRTSTATSGATTAQPYVKCLLYDSVPSITTSDHKPVWALFKTQIRAGTDAIPLAAGLFNRDIYLEGMKRRLNNQYTGSSAVCAIQ</sequence>
<dbReference type="EMBL" id="GAMC01017132">
    <property type="protein sequence ID" value="JAB89423.1"/>
    <property type="molecule type" value="mRNA"/>
</dbReference>
<dbReference type="Gene3D" id="3.60.10.10">
    <property type="entry name" value="Endonuclease/exonuclease/phosphatase"/>
    <property type="match status" value="1"/>
</dbReference>
<dbReference type="GO" id="GO:0046856">
    <property type="term" value="P:phosphatidylinositol dephosphorylation"/>
    <property type="evidence" value="ECO:0007669"/>
    <property type="project" value="InterPro"/>
</dbReference>
<evidence type="ECO:0000259" key="8">
    <source>
        <dbReference type="SMART" id="SM00128"/>
    </source>
</evidence>
<feature type="region of interest" description="Disordered" evidence="7">
    <location>
        <begin position="76"/>
        <end position="108"/>
    </location>
</feature>
<dbReference type="PANTHER" id="PTHR47039:SF1">
    <property type="entry name" value="INOSITOL POLYPHOSPHATE 5-PHOSPHATASE E"/>
    <property type="match status" value="1"/>
</dbReference>
<keyword evidence="3" id="KW-0378">Hydrolase</keyword>
<keyword evidence="4" id="KW-0443">Lipid metabolism</keyword>
<dbReference type="InterPro" id="IPR036691">
    <property type="entry name" value="Endo/exonu/phosph_ase_sf"/>
</dbReference>
<dbReference type="EMBL" id="GAMC01017130">
    <property type="protein sequence ID" value="JAB89425.1"/>
    <property type="molecule type" value="mRNA"/>
</dbReference>
<proteinExistence type="evidence at transcript level"/>
<dbReference type="OrthoDB" id="2248459at2759"/>
<accession>W8AL65</accession>
<evidence type="ECO:0000256" key="7">
    <source>
        <dbReference type="SAM" id="MobiDB-lite"/>
    </source>
</evidence>
<feature type="domain" description="Inositol polyphosphate-related phosphatase" evidence="8">
    <location>
        <begin position="422"/>
        <end position="742"/>
    </location>
</feature>